<sequence>MTVNWPNHPVSCTCVVCNNNVQCNNNQDAMNYCQGILGCQGQDCDGGLFECLTCPSTPTVKFQRSDYSDTVRFVVVLPLS</sequence>
<evidence type="ECO:0000313" key="2">
    <source>
        <dbReference type="WBParaSite" id="ACRNAN_scaffold7555.g16629.t1"/>
    </source>
</evidence>
<dbReference type="AlphaFoldDB" id="A0A914EDR1"/>
<proteinExistence type="predicted"/>
<keyword evidence="1" id="KW-1185">Reference proteome</keyword>
<organism evidence="1 2">
    <name type="scientific">Acrobeloides nanus</name>
    <dbReference type="NCBI Taxonomy" id="290746"/>
    <lineage>
        <taxon>Eukaryota</taxon>
        <taxon>Metazoa</taxon>
        <taxon>Ecdysozoa</taxon>
        <taxon>Nematoda</taxon>
        <taxon>Chromadorea</taxon>
        <taxon>Rhabditida</taxon>
        <taxon>Tylenchina</taxon>
        <taxon>Cephalobomorpha</taxon>
        <taxon>Cephaloboidea</taxon>
        <taxon>Cephalobidae</taxon>
        <taxon>Acrobeloides</taxon>
    </lineage>
</organism>
<dbReference type="WBParaSite" id="ACRNAN_scaffold7555.g16629.t1">
    <property type="protein sequence ID" value="ACRNAN_scaffold7555.g16629.t1"/>
    <property type="gene ID" value="ACRNAN_scaffold7555.g16629"/>
</dbReference>
<name>A0A914EDR1_9BILA</name>
<reference evidence="2" key="1">
    <citation type="submission" date="2022-11" db="UniProtKB">
        <authorList>
            <consortium name="WormBaseParasite"/>
        </authorList>
    </citation>
    <scope>IDENTIFICATION</scope>
</reference>
<dbReference type="Proteomes" id="UP000887540">
    <property type="component" value="Unplaced"/>
</dbReference>
<accession>A0A914EDR1</accession>
<evidence type="ECO:0000313" key="1">
    <source>
        <dbReference type="Proteomes" id="UP000887540"/>
    </source>
</evidence>
<protein>
    <submittedName>
        <fullName evidence="2">Uncharacterized protein</fullName>
    </submittedName>
</protein>